<dbReference type="SUPFAM" id="SSF56322">
    <property type="entry name" value="ADC synthase"/>
    <property type="match status" value="1"/>
</dbReference>
<dbReference type="InterPro" id="IPR005801">
    <property type="entry name" value="ADC_synthase"/>
</dbReference>
<evidence type="ECO:0000313" key="3">
    <source>
        <dbReference type="EMBL" id="KAK1642785.1"/>
    </source>
</evidence>
<sequence length="362" mass="40086">MPDVVQVIVKSVPPPEVPRQKPSFVWPPPGGWASDDDSTCSSMMSDVDRSRDEQQKTHVIHWVRVDCYHSIDEAYEDGKNRLETLLSRLNSLNVPTLSAGSIKLKIEDFGSTLQKSSISAENYKKSVVQAKEHILAGDIFQVVLSQRFERRTFADPFEVYRALRIVNPSPYMAYLQARGCILVASSPEILTRVEKVSKPGTVKVEKLMNVERYSHVMHISSTVTGDLLDDLTCWDALRAALPVGTVSGAPKVRAMELIDELEGKMRGPYGGGFGNISYRGDMDIALALRTIVFPTASRFDTMYSYDGDNSARQEWVAHLQAGAGIVADSKPDDEHQECQNKAAGLARAIDLAESTFLDFSDV</sequence>
<gene>
    <name evidence="3" type="ORF">QYE76_060590</name>
</gene>
<evidence type="ECO:0000256" key="1">
    <source>
        <dbReference type="SAM" id="MobiDB-lite"/>
    </source>
</evidence>
<evidence type="ECO:0000313" key="4">
    <source>
        <dbReference type="Proteomes" id="UP001231189"/>
    </source>
</evidence>
<dbReference type="Pfam" id="PF00425">
    <property type="entry name" value="Chorismate_bind"/>
    <property type="match status" value="1"/>
</dbReference>
<name>A0AAD8W5I8_LOLMU</name>
<dbReference type="PRINTS" id="PR00095">
    <property type="entry name" value="ANTSNTHASEI"/>
</dbReference>
<dbReference type="PANTHER" id="PTHR11236:SF9">
    <property type="entry name" value="ANTHRANILATE SYNTHASE COMPONENT 1"/>
    <property type="match status" value="1"/>
</dbReference>
<proteinExistence type="predicted"/>
<dbReference type="Gene3D" id="3.60.120.10">
    <property type="entry name" value="Anthranilate synthase"/>
    <property type="match status" value="2"/>
</dbReference>
<dbReference type="InterPro" id="IPR015890">
    <property type="entry name" value="Chorismate_C"/>
</dbReference>
<evidence type="ECO:0000259" key="2">
    <source>
        <dbReference type="Pfam" id="PF00425"/>
    </source>
</evidence>
<dbReference type="Proteomes" id="UP001231189">
    <property type="component" value="Unassembled WGS sequence"/>
</dbReference>
<feature type="domain" description="Chorismate-utilising enzyme C-terminal" evidence="2">
    <location>
        <begin position="191"/>
        <end position="341"/>
    </location>
</feature>
<dbReference type="EMBL" id="JAUUTY010000004">
    <property type="protein sequence ID" value="KAK1642785.1"/>
    <property type="molecule type" value="Genomic_DNA"/>
</dbReference>
<reference evidence="3" key="1">
    <citation type="submission" date="2023-07" db="EMBL/GenBank/DDBJ databases">
        <title>A chromosome-level genome assembly of Lolium multiflorum.</title>
        <authorList>
            <person name="Chen Y."/>
            <person name="Copetti D."/>
            <person name="Kolliker R."/>
            <person name="Studer B."/>
        </authorList>
    </citation>
    <scope>NUCLEOTIDE SEQUENCE</scope>
    <source>
        <strain evidence="3">02402/16</strain>
        <tissue evidence="3">Leaf</tissue>
    </source>
</reference>
<protein>
    <recommendedName>
        <fullName evidence="2">Chorismate-utilising enzyme C-terminal domain-containing protein</fullName>
    </recommendedName>
</protein>
<feature type="region of interest" description="Disordered" evidence="1">
    <location>
        <begin position="16"/>
        <end position="52"/>
    </location>
</feature>
<dbReference type="GO" id="GO:0000162">
    <property type="term" value="P:L-tryptophan biosynthetic process"/>
    <property type="evidence" value="ECO:0007669"/>
    <property type="project" value="TreeGrafter"/>
</dbReference>
<organism evidence="3 4">
    <name type="scientific">Lolium multiflorum</name>
    <name type="common">Italian ryegrass</name>
    <name type="synonym">Lolium perenne subsp. multiflorum</name>
    <dbReference type="NCBI Taxonomy" id="4521"/>
    <lineage>
        <taxon>Eukaryota</taxon>
        <taxon>Viridiplantae</taxon>
        <taxon>Streptophyta</taxon>
        <taxon>Embryophyta</taxon>
        <taxon>Tracheophyta</taxon>
        <taxon>Spermatophyta</taxon>
        <taxon>Magnoliopsida</taxon>
        <taxon>Liliopsida</taxon>
        <taxon>Poales</taxon>
        <taxon>Poaceae</taxon>
        <taxon>BOP clade</taxon>
        <taxon>Pooideae</taxon>
        <taxon>Poodae</taxon>
        <taxon>Poeae</taxon>
        <taxon>Poeae Chloroplast Group 2 (Poeae type)</taxon>
        <taxon>Loliodinae</taxon>
        <taxon>Loliinae</taxon>
        <taxon>Lolium</taxon>
    </lineage>
</organism>
<dbReference type="InterPro" id="IPR019999">
    <property type="entry name" value="Anth_synth_I-like"/>
</dbReference>
<accession>A0AAD8W5I8</accession>
<keyword evidence="4" id="KW-1185">Reference proteome</keyword>
<comment type="caution">
    <text evidence="3">The sequence shown here is derived from an EMBL/GenBank/DDBJ whole genome shotgun (WGS) entry which is preliminary data.</text>
</comment>
<dbReference type="PANTHER" id="PTHR11236">
    <property type="entry name" value="AMINOBENZOATE/ANTHRANILATE SYNTHASE"/>
    <property type="match status" value="1"/>
</dbReference>
<dbReference type="AlphaFoldDB" id="A0AAD8W5I8"/>